<dbReference type="InterPro" id="IPR052177">
    <property type="entry name" value="Divisome_Glycosyl_Hydrolase"/>
</dbReference>
<evidence type="ECO:0000313" key="3">
    <source>
        <dbReference type="Proteomes" id="UP001054846"/>
    </source>
</evidence>
<sequence length="499" mass="54418">MSLHRFCCGLLSAVLFGLGSLLGAAPSRAAEISAPAGGCRLSAEAVARKAAWQRAALAGNGEAGRRYLAQIGEDAAQLRLCRAAVWPRVQAIWLRLYPCDLQPGAIDALMDRLVALGYNRIHLEVFFEGQVLLPMADNPTVWPSVVRVPPSADLLASAIASARARGVAVYAWLFSLNFGYSYTQLADRQVALACNGLGRTSLTAVGEIDSQTDMSILELDRVFVDPYSRVAREDFARLVEAVLRRKPDGILFDYVRYPRSSGAASVATGVRDLWVFGEASRQTLLSRTLNLWGGFLIERYLERGWLSESDLAEADRQFPLRTGAPWSGYSPPARPLSPAGRRPYLQRQLWSLGLSHAREGIVQYLAEAALPAHLQGVATGAVFFAEADRAVGAGFDSRLQPWPQFLSVGEWHPMVYANCGEAHCILSQVQTVLERTPPGIAVVPSLAGVWGRAHTGRPALEVQMAALQAAFPSLQAVSHFAYAWQEPQLERERRTCSGH</sequence>
<evidence type="ECO:0008006" key="4">
    <source>
        <dbReference type="Google" id="ProtNLM"/>
    </source>
</evidence>
<proteinExistence type="predicted"/>
<evidence type="ECO:0000256" key="1">
    <source>
        <dbReference type="SAM" id="SignalP"/>
    </source>
</evidence>
<reference evidence="2 3" key="1">
    <citation type="journal article" date="2021" name="Genome Biol. Evol.">
        <title>Complete Genome Sequencing of a Novel Gloeobacter Species from a Waterfall Cave in Mexico.</title>
        <authorList>
            <person name="Saw J.H."/>
            <person name="Cardona T."/>
            <person name="Montejano G."/>
        </authorList>
    </citation>
    <scope>NUCLEOTIDE SEQUENCE [LARGE SCALE GENOMIC DNA]</scope>
    <source>
        <strain evidence="2">MG652769</strain>
    </source>
</reference>
<keyword evidence="1" id="KW-0732">Signal</keyword>
<keyword evidence="3" id="KW-1185">Reference proteome</keyword>
<name>A0ABY3PRW9_9CYAN</name>
<dbReference type="EMBL" id="CP063845">
    <property type="protein sequence ID" value="UFP96357.1"/>
    <property type="molecule type" value="Genomic_DNA"/>
</dbReference>
<dbReference type="PANTHER" id="PTHR43405:SF1">
    <property type="entry name" value="GLYCOSYL HYDROLASE DIGH"/>
    <property type="match status" value="1"/>
</dbReference>
<protein>
    <recommendedName>
        <fullName evidence="4">Glycosyl hydrolase-like 10 domain-containing protein</fullName>
    </recommendedName>
</protein>
<feature type="chain" id="PRO_5045345931" description="Glycosyl hydrolase-like 10 domain-containing protein" evidence="1">
    <location>
        <begin position="30"/>
        <end position="499"/>
    </location>
</feature>
<dbReference type="Gene3D" id="3.20.20.80">
    <property type="entry name" value="Glycosidases"/>
    <property type="match status" value="1"/>
</dbReference>
<organism evidence="2 3">
    <name type="scientific">Gloeobacter morelensis MG652769</name>
    <dbReference type="NCBI Taxonomy" id="2781736"/>
    <lineage>
        <taxon>Bacteria</taxon>
        <taxon>Bacillati</taxon>
        <taxon>Cyanobacteriota</taxon>
        <taxon>Cyanophyceae</taxon>
        <taxon>Gloeobacterales</taxon>
        <taxon>Gloeobacteraceae</taxon>
        <taxon>Gloeobacter</taxon>
        <taxon>Gloeobacter morelensis</taxon>
    </lineage>
</organism>
<gene>
    <name evidence="2" type="ORF">ISF26_09160</name>
</gene>
<feature type="signal peptide" evidence="1">
    <location>
        <begin position="1"/>
        <end position="29"/>
    </location>
</feature>
<dbReference type="Proteomes" id="UP001054846">
    <property type="component" value="Chromosome"/>
</dbReference>
<dbReference type="PANTHER" id="PTHR43405">
    <property type="entry name" value="GLYCOSYL HYDROLASE DIGH"/>
    <property type="match status" value="1"/>
</dbReference>
<accession>A0ABY3PRW9</accession>
<dbReference type="RefSeq" id="WP_230843602.1">
    <property type="nucleotide sequence ID" value="NZ_CP063845.1"/>
</dbReference>
<evidence type="ECO:0000313" key="2">
    <source>
        <dbReference type="EMBL" id="UFP96357.1"/>
    </source>
</evidence>